<evidence type="ECO:0000256" key="1">
    <source>
        <dbReference type="SAM" id="MobiDB-lite"/>
    </source>
</evidence>
<evidence type="ECO:0000313" key="3">
    <source>
        <dbReference type="Proteomes" id="UP001341840"/>
    </source>
</evidence>
<sequence length="417" mass="47801">MNVIKEFQDTSSQAVKGCHFVLMIIYFKERYDGKSLNDPNVPAPWIQRWSGDLLKEKTKAEDEDITRVEKKGTVRKEKNPEDDSESMEFDIEEGSEEEEYHTTDSETESDTEEVQQGRKSKRKEEESVIHQRQRQERKERSRRREQGKEDKEPTLAKEIEQIKKRKLQRKDEANKKEKTATEEGNTNPPPHMDIPTHDATIPEPEPEPVMPVMQFGPEPEPETVIEIRPEPQEVIDGFVVACEQAEENVAAIKACEEVEAQFKSNKQKEMEKDNEIDVNIRRIVEDVVAEARQMEAQEKEAASDLNKDQPAPGLMMVASVATQADDYNSTKAFDLLRFGTQPPQREETAEIYDLNDFPEEQENPVTPAVPARTVVPDRPAAAETNQISSDLKEICVVWALSNRKKIKYDSIFMVDGE</sequence>
<protein>
    <submittedName>
        <fullName evidence="2">Uncharacterized protein</fullName>
    </submittedName>
</protein>
<evidence type="ECO:0000313" key="2">
    <source>
        <dbReference type="EMBL" id="MED6163078.1"/>
    </source>
</evidence>
<feature type="region of interest" description="Disordered" evidence="1">
    <location>
        <begin position="58"/>
        <end position="217"/>
    </location>
</feature>
<reference evidence="2 3" key="1">
    <citation type="journal article" date="2023" name="Plants (Basel)">
        <title>Bridging the Gap: Combining Genomics and Transcriptomics Approaches to Understand Stylosanthes scabra, an Orphan Legume from the Brazilian Caatinga.</title>
        <authorList>
            <person name="Ferreira-Neto J.R.C."/>
            <person name="da Silva M.D."/>
            <person name="Binneck E."/>
            <person name="de Melo N.F."/>
            <person name="da Silva R.H."/>
            <person name="de Melo A.L.T.M."/>
            <person name="Pandolfi V."/>
            <person name="Bustamante F.O."/>
            <person name="Brasileiro-Vidal A.C."/>
            <person name="Benko-Iseppon A.M."/>
        </authorList>
    </citation>
    <scope>NUCLEOTIDE SEQUENCE [LARGE SCALE GENOMIC DNA]</scope>
    <source>
        <tissue evidence="2">Leaves</tissue>
    </source>
</reference>
<accession>A0ABU6USZ4</accession>
<organism evidence="2 3">
    <name type="scientific">Stylosanthes scabra</name>
    <dbReference type="NCBI Taxonomy" id="79078"/>
    <lineage>
        <taxon>Eukaryota</taxon>
        <taxon>Viridiplantae</taxon>
        <taxon>Streptophyta</taxon>
        <taxon>Embryophyta</taxon>
        <taxon>Tracheophyta</taxon>
        <taxon>Spermatophyta</taxon>
        <taxon>Magnoliopsida</taxon>
        <taxon>eudicotyledons</taxon>
        <taxon>Gunneridae</taxon>
        <taxon>Pentapetalae</taxon>
        <taxon>rosids</taxon>
        <taxon>fabids</taxon>
        <taxon>Fabales</taxon>
        <taxon>Fabaceae</taxon>
        <taxon>Papilionoideae</taxon>
        <taxon>50 kb inversion clade</taxon>
        <taxon>dalbergioids sensu lato</taxon>
        <taxon>Dalbergieae</taxon>
        <taxon>Pterocarpus clade</taxon>
        <taxon>Stylosanthes</taxon>
    </lineage>
</organism>
<proteinExistence type="predicted"/>
<dbReference type="Proteomes" id="UP001341840">
    <property type="component" value="Unassembled WGS sequence"/>
</dbReference>
<name>A0ABU6USZ4_9FABA</name>
<feature type="compositionally biased region" description="Acidic residues" evidence="1">
    <location>
        <begin position="82"/>
        <end position="113"/>
    </location>
</feature>
<dbReference type="EMBL" id="JASCZI010121832">
    <property type="protein sequence ID" value="MED6163078.1"/>
    <property type="molecule type" value="Genomic_DNA"/>
</dbReference>
<keyword evidence="3" id="KW-1185">Reference proteome</keyword>
<feature type="compositionally biased region" description="Basic and acidic residues" evidence="1">
    <location>
        <begin position="58"/>
        <end position="81"/>
    </location>
</feature>
<gene>
    <name evidence="2" type="ORF">PIB30_076492</name>
</gene>
<feature type="compositionally biased region" description="Basic and acidic residues" evidence="1">
    <location>
        <begin position="122"/>
        <end position="162"/>
    </location>
</feature>
<feature type="compositionally biased region" description="Basic and acidic residues" evidence="1">
    <location>
        <begin position="169"/>
        <end position="181"/>
    </location>
</feature>
<comment type="caution">
    <text evidence="2">The sequence shown here is derived from an EMBL/GenBank/DDBJ whole genome shotgun (WGS) entry which is preliminary data.</text>
</comment>